<accession>A0A484UBK8</accession>
<dbReference type="EMBL" id="CAADIJ010000024">
    <property type="protein sequence ID" value="VFR83872.1"/>
    <property type="molecule type" value="Genomic_DNA"/>
</dbReference>
<sequence length="438" mass="47102">MHMLQWNKRLQRAGLSLALVAMSVGAAPAALAMSAQEADAAVARLMKSAEYKALSDLLDKDHDNIVEQNIQLQQIPAPPFGEEKKAKAFAALMKEAGLDAKIDEEGNVLALWEGTAKRKDVHAVIAHIDTVFPLEQDLKIRREGTRILAPGIVDDTRGLVALLAYVRAMKQAGIQTEENLLFVGSVGEEGLGDLRGVKHLFGKGEYKDRITSAIIVDGSNPEQVTLEGPGSKRYEVHFKGPGGHSYRAFGMVNPMYALGNAMAEFGKVEAPKGTTYSVGVVGGGTSVNAIPSDAWMLVDMRSTSMKDLASVEQQFLEIIKTAAEQENKARTTKTGPIALDYELVGDRPPGQTAEDHRLAQIALAATRAQGWKGRPNSSSTDGNIPMSMNIPTVGIGAGVGDHAHSAEKEYLDVEKGQSLRALHRPLLTILDAAKVQLR</sequence>
<reference evidence="4" key="1">
    <citation type="submission" date="2019-03" db="EMBL/GenBank/DDBJ databases">
        <authorList>
            <person name="Danneels B."/>
        </authorList>
    </citation>
    <scope>NUCLEOTIDE SEQUENCE</scope>
</reference>
<keyword evidence="1" id="KW-0479">Metal-binding</keyword>
<proteinExistence type="predicted"/>
<evidence type="ECO:0000313" key="4">
    <source>
        <dbReference type="EMBL" id="VFR83872.1"/>
    </source>
</evidence>
<dbReference type="SUPFAM" id="SSF53187">
    <property type="entry name" value="Zn-dependent exopeptidases"/>
    <property type="match status" value="1"/>
</dbReference>
<organism evidence="4">
    <name type="scientific">plant metagenome</name>
    <dbReference type="NCBI Taxonomy" id="1297885"/>
    <lineage>
        <taxon>unclassified sequences</taxon>
        <taxon>metagenomes</taxon>
        <taxon>organismal metagenomes</taxon>
    </lineage>
</organism>
<dbReference type="SUPFAM" id="SSF55031">
    <property type="entry name" value="Bacterial exopeptidase dimerisation domain"/>
    <property type="match status" value="1"/>
</dbReference>
<protein>
    <submittedName>
        <fullName evidence="4">Acetylornithine deacetylase</fullName>
        <ecNumber evidence="4">3.5.1.16</ecNumber>
    </submittedName>
</protein>
<dbReference type="Pfam" id="PF07687">
    <property type="entry name" value="M20_dimer"/>
    <property type="match status" value="1"/>
</dbReference>
<evidence type="ECO:0000259" key="3">
    <source>
        <dbReference type="Pfam" id="PF07687"/>
    </source>
</evidence>
<dbReference type="AlphaFoldDB" id="A0A484UBK8"/>
<evidence type="ECO:0000256" key="1">
    <source>
        <dbReference type="ARBA" id="ARBA00022723"/>
    </source>
</evidence>
<dbReference type="Gene3D" id="3.30.70.360">
    <property type="match status" value="1"/>
</dbReference>
<dbReference type="GO" id="GO:0008777">
    <property type="term" value="F:acetylornithine deacetylase activity"/>
    <property type="evidence" value="ECO:0007669"/>
    <property type="project" value="UniProtKB-EC"/>
</dbReference>
<dbReference type="GO" id="GO:0046872">
    <property type="term" value="F:metal ion binding"/>
    <property type="evidence" value="ECO:0007669"/>
    <property type="project" value="UniProtKB-KW"/>
</dbReference>
<dbReference type="PANTHER" id="PTHR43808:SF17">
    <property type="entry name" value="PEPTIDASE M20"/>
    <property type="match status" value="1"/>
</dbReference>
<dbReference type="Pfam" id="PF01546">
    <property type="entry name" value="Peptidase_M20"/>
    <property type="match status" value="1"/>
</dbReference>
<dbReference type="EC" id="3.5.1.16" evidence="4"/>
<dbReference type="InterPro" id="IPR011650">
    <property type="entry name" value="Peptidase_M20_dimer"/>
</dbReference>
<name>A0A484UBK8_9ZZZZ</name>
<evidence type="ECO:0000256" key="2">
    <source>
        <dbReference type="ARBA" id="ARBA00022801"/>
    </source>
</evidence>
<dbReference type="PANTHER" id="PTHR43808">
    <property type="entry name" value="ACETYLORNITHINE DEACETYLASE"/>
    <property type="match status" value="1"/>
</dbReference>
<dbReference type="InterPro" id="IPR036264">
    <property type="entry name" value="Bact_exopeptidase_dim_dom"/>
</dbReference>
<dbReference type="InterPro" id="IPR050072">
    <property type="entry name" value="Peptidase_M20A"/>
</dbReference>
<keyword evidence="2 4" id="KW-0378">Hydrolase</keyword>
<gene>
    <name evidence="4" type="ORF">DAR3_3595</name>
</gene>
<feature type="domain" description="Peptidase M20 dimerisation" evidence="3">
    <location>
        <begin position="230"/>
        <end position="325"/>
    </location>
</feature>
<dbReference type="Gene3D" id="3.40.630.10">
    <property type="entry name" value="Zn peptidases"/>
    <property type="match status" value="1"/>
</dbReference>
<dbReference type="InterPro" id="IPR002933">
    <property type="entry name" value="Peptidase_M20"/>
</dbReference>